<dbReference type="SUPFAM" id="SSF55804">
    <property type="entry name" value="Phoshotransferase/anion transport protein"/>
    <property type="match status" value="1"/>
</dbReference>
<dbReference type="Pfam" id="PF00359">
    <property type="entry name" value="PTS_EIIA_2"/>
    <property type="match status" value="1"/>
</dbReference>
<sequence length="143" mass="16661">MIENYLKGRFKNHLRSREKRQAVKELFETTDQPPPVLQRIYAREREFPTGIGCGVAIPRYLGKEVKEATLSLGLSRGGIEFGTLDRKPVKIIWLLIFPEHERKKYTEILVRLIRLANTEEFRSQVLNVASVEELVELIKDLDR</sequence>
<proteinExistence type="predicted"/>
<dbReference type="EMBL" id="NOZQ01000003">
    <property type="protein sequence ID" value="OYD17609.1"/>
    <property type="molecule type" value="Genomic_DNA"/>
</dbReference>
<accession>A0A235BZM1</accession>
<gene>
    <name evidence="2" type="ORF">CH333_00330</name>
</gene>
<comment type="caution">
    <text evidence="2">The sequence shown here is derived from an EMBL/GenBank/DDBJ whole genome shotgun (WGS) entry which is preliminary data.</text>
</comment>
<protein>
    <recommendedName>
        <fullName evidence="1">PTS EIIA type-2 domain-containing protein</fullName>
    </recommendedName>
</protein>
<dbReference type="Proteomes" id="UP000215215">
    <property type="component" value="Unassembled WGS sequence"/>
</dbReference>
<dbReference type="PROSITE" id="PS51094">
    <property type="entry name" value="PTS_EIIA_TYPE_2"/>
    <property type="match status" value="1"/>
</dbReference>
<name>A0A235BZM1_UNCW3</name>
<evidence type="ECO:0000313" key="3">
    <source>
        <dbReference type="Proteomes" id="UP000215215"/>
    </source>
</evidence>
<feature type="domain" description="PTS EIIA type-2" evidence="1">
    <location>
        <begin position="1"/>
        <end position="141"/>
    </location>
</feature>
<dbReference type="InterPro" id="IPR002178">
    <property type="entry name" value="PTS_EIIA_type-2_dom"/>
</dbReference>
<dbReference type="Gene3D" id="3.40.930.10">
    <property type="entry name" value="Mannitol-specific EII, Chain A"/>
    <property type="match status" value="1"/>
</dbReference>
<evidence type="ECO:0000259" key="1">
    <source>
        <dbReference type="PROSITE" id="PS51094"/>
    </source>
</evidence>
<dbReference type="GO" id="GO:0030295">
    <property type="term" value="F:protein kinase activator activity"/>
    <property type="evidence" value="ECO:0007669"/>
    <property type="project" value="TreeGrafter"/>
</dbReference>
<dbReference type="InterPro" id="IPR051541">
    <property type="entry name" value="PTS_SugarTrans_NitroReg"/>
</dbReference>
<reference evidence="2 3" key="1">
    <citation type="submission" date="2017-07" db="EMBL/GenBank/DDBJ databases">
        <title>Recovery of genomes from metagenomes via a dereplication, aggregation, and scoring strategy.</title>
        <authorList>
            <person name="Sieber C.M."/>
            <person name="Probst A.J."/>
            <person name="Sharrar A."/>
            <person name="Thomas B.C."/>
            <person name="Hess M."/>
            <person name="Tringe S.G."/>
            <person name="Banfield J.F."/>
        </authorList>
    </citation>
    <scope>NUCLEOTIDE SEQUENCE [LARGE SCALE GENOMIC DNA]</scope>
    <source>
        <strain evidence="2">JGI_Cruoil_03_44_89</strain>
    </source>
</reference>
<dbReference type="PANTHER" id="PTHR47738:SF1">
    <property type="entry name" value="NITROGEN REGULATORY PROTEIN"/>
    <property type="match status" value="1"/>
</dbReference>
<organism evidence="2 3">
    <name type="scientific">candidate division WOR-3 bacterium JGI_Cruoil_03_44_89</name>
    <dbReference type="NCBI Taxonomy" id="1973748"/>
    <lineage>
        <taxon>Bacteria</taxon>
        <taxon>Bacteria division WOR-3</taxon>
    </lineage>
</organism>
<dbReference type="InterPro" id="IPR016152">
    <property type="entry name" value="PTrfase/Anion_transptr"/>
</dbReference>
<dbReference type="AlphaFoldDB" id="A0A235BZM1"/>
<dbReference type="PANTHER" id="PTHR47738">
    <property type="entry name" value="PTS SYSTEM FRUCTOSE-LIKE EIIA COMPONENT-RELATED"/>
    <property type="match status" value="1"/>
</dbReference>
<evidence type="ECO:0000313" key="2">
    <source>
        <dbReference type="EMBL" id="OYD17609.1"/>
    </source>
</evidence>